<name>A0A5M6CQ60_9BACT</name>
<reference evidence="1 2" key="1">
    <citation type="submission" date="2019-09" db="EMBL/GenBank/DDBJ databases">
        <title>Genome sequence and assembly of Taibaiella sp.</title>
        <authorList>
            <person name="Chhetri G."/>
        </authorList>
    </citation>
    <scope>NUCLEOTIDE SEQUENCE [LARGE SCALE GENOMIC DNA]</scope>
    <source>
        <strain evidence="1 2">KVB11</strain>
    </source>
</reference>
<dbReference type="RefSeq" id="WP_150031879.1">
    <property type="nucleotide sequence ID" value="NZ_VWSH01000001.1"/>
</dbReference>
<proteinExistence type="predicted"/>
<evidence type="ECO:0000313" key="1">
    <source>
        <dbReference type="EMBL" id="KAA5537304.1"/>
    </source>
</evidence>
<comment type="caution">
    <text evidence="1">The sequence shown here is derived from an EMBL/GenBank/DDBJ whole genome shotgun (WGS) entry which is preliminary data.</text>
</comment>
<gene>
    <name evidence="1" type="ORF">F0919_06425</name>
</gene>
<evidence type="ECO:0000313" key="2">
    <source>
        <dbReference type="Proteomes" id="UP000323632"/>
    </source>
</evidence>
<protein>
    <submittedName>
        <fullName evidence="1">Uncharacterized protein</fullName>
    </submittedName>
</protein>
<organism evidence="1 2">
    <name type="scientific">Taibaiella lutea</name>
    <dbReference type="NCBI Taxonomy" id="2608001"/>
    <lineage>
        <taxon>Bacteria</taxon>
        <taxon>Pseudomonadati</taxon>
        <taxon>Bacteroidota</taxon>
        <taxon>Chitinophagia</taxon>
        <taxon>Chitinophagales</taxon>
        <taxon>Chitinophagaceae</taxon>
        <taxon>Taibaiella</taxon>
    </lineage>
</organism>
<keyword evidence="2" id="KW-1185">Reference proteome</keyword>
<dbReference type="AlphaFoldDB" id="A0A5M6CQ60"/>
<dbReference type="EMBL" id="VWSH01000001">
    <property type="protein sequence ID" value="KAA5537304.1"/>
    <property type="molecule type" value="Genomic_DNA"/>
</dbReference>
<dbReference type="Proteomes" id="UP000323632">
    <property type="component" value="Unassembled WGS sequence"/>
</dbReference>
<accession>A0A5M6CQ60</accession>
<sequence length="176" mass="19870">MTNKISIPKPCHEDWNNMSQEAQGRHCMACSKTVIDFTDWDEHQILSYLENRNNGKVCGRFNASQLEATQDRENIFPVILKSNISILKKIAAIVLLCFGVMSSTQSSGQEKMGKVKCIEQPAQVKLLGEPAVMQTDSTKQVHIDTTKYEPQIMGMIKPYQPPKKTKMLKKSAPEKQ</sequence>